<dbReference type="AlphaFoldDB" id="A0A0A9EK43"/>
<organism evidence="1">
    <name type="scientific">Arundo donax</name>
    <name type="common">Giant reed</name>
    <name type="synonym">Donax arundinaceus</name>
    <dbReference type="NCBI Taxonomy" id="35708"/>
    <lineage>
        <taxon>Eukaryota</taxon>
        <taxon>Viridiplantae</taxon>
        <taxon>Streptophyta</taxon>
        <taxon>Embryophyta</taxon>
        <taxon>Tracheophyta</taxon>
        <taxon>Spermatophyta</taxon>
        <taxon>Magnoliopsida</taxon>
        <taxon>Liliopsida</taxon>
        <taxon>Poales</taxon>
        <taxon>Poaceae</taxon>
        <taxon>PACMAD clade</taxon>
        <taxon>Arundinoideae</taxon>
        <taxon>Arundineae</taxon>
        <taxon>Arundo</taxon>
    </lineage>
</organism>
<evidence type="ECO:0000313" key="1">
    <source>
        <dbReference type="EMBL" id="JAD96422.1"/>
    </source>
</evidence>
<protein>
    <submittedName>
        <fullName evidence="1">Uncharacterized protein</fullName>
    </submittedName>
</protein>
<proteinExistence type="predicted"/>
<dbReference type="EMBL" id="GBRH01201473">
    <property type="protein sequence ID" value="JAD96422.1"/>
    <property type="molecule type" value="Transcribed_RNA"/>
</dbReference>
<sequence length="69" mass="8028">MHSFTLYPHQLNVPSSRADDRGSYFYRLTITHLILPGWPMRQMFQPNVFGFPLHFKSENPPLILVVPSS</sequence>
<reference evidence="1" key="2">
    <citation type="journal article" date="2015" name="Data Brief">
        <title>Shoot transcriptome of the giant reed, Arundo donax.</title>
        <authorList>
            <person name="Barrero R.A."/>
            <person name="Guerrero F.D."/>
            <person name="Moolhuijzen P."/>
            <person name="Goolsby J.A."/>
            <person name="Tidwell J."/>
            <person name="Bellgard S.E."/>
            <person name="Bellgard M.I."/>
        </authorList>
    </citation>
    <scope>NUCLEOTIDE SEQUENCE</scope>
    <source>
        <tissue evidence="1">Shoot tissue taken approximately 20 cm above the soil surface</tissue>
    </source>
</reference>
<accession>A0A0A9EK43</accession>
<reference evidence="1" key="1">
    <citation type="submission" date="2014-09" db="EMBL/GenBank/DDBJ databases">
        <authorList>
            <person name="Magalhaes I.L.F."/>
            <person name="Oliveira U."/>
            <person name="Santos F.R."/>
            <person name="Vidigal T.H.D.A."/>
            <person name="Brescovit A.D."/>
            <person name="Santos A.J."/>
        </authorList>
    </citation>
    <scope>NUCLEOTIDE SEQUENCE</scope>
    <source>
        <tissue evidence="1">Shoot tissue taken approximately 20 cm above the soil surface</tissue>
    </source>
</reference>
<name>A0A0A9EK43_ARUDO</name>